<keyword evidence="3" id="KW-1185">Reference proteome</keyword>
<accession>A0A640KRR9</accession>
<dbReference type="VEuPathDB" id="TriTrypDB:LtaPh_3415800"/>
<feature type="compositionally biased region" description="Polar residues" evidence="1">
    <location>
        <begin position="1192"/>
        <end position="1203"/>
    </location>
</feature>
<dbReference type="EMBL" id="BLBS01000054">
    <property type="protein sequence ID" value="GET92232.1"/>
    <property type="molecule type" value="Genomic_DNA"/>
</dbReference>
<evidence type="ECO:0000313" key="2">
    <source>
        <dbReference type="EMBL" id="GET92232.1"/>
    </source>
</evidence>
<feature type="region of interest" description="Disordered" evidence="1">
    <location>
        <begin position="532"/>
        <end position="583"/>
    </location>
</feature>
<protein>
    <recommendedName>
        <fullName evidence="4">Sfi1 spindle body domain-containing protein</fullName>
    </recommendedName>
</protein>
<dbReference type="OrthoDB" id="265608at2759"/>
<evidence type="ECO:0000256" key="1">
    <source>
        <dbReference type="SAM" id="MobiDB-lite"/>
    </source>
</evidence>
<organism evidence="2 3">
    <name type="scientific">Leishmania tarentolae</name>
    <name type="common">Sauroleishmania tarentolae</name>
    <dbReference type="NCBI Taxonomy" id="5689"/>
    <lineage>
        <taxon>Eukaryota</taxon>
        <taxon>Discoba</taxon>
        <taxon>Euglenozoa</taxon>
        <taxon>Kinetoplastea</taxon>
        <taxon>Metakinetoplastina</taxon>
        <taxon>Trypanosomatida</taxon>
        <taxon>Trypanosomatidae</taxon>
        <taxon>Leishmaniinae</taxon>
        <taxon>Leishmania</taxon>
        <taxon>lizard Leishmania</taxon>
    </lineage>
</organism>
<evidence type="ECO:0000313" key="3">
    <source>
        <dbReference type="Proteomes" id="UP000419144"/>
    </source>
</evidence>
<feature type="compositionally biased region" description="Low complexity" evidence="1">
    <location>
        <begin position="553"/>
        <end position="570"/>
    </location>
</feature>
<feature type="compositionally biased region" description="Basic and acidic residues" evidence="1">
    <location>
        <begin position="532"/>
        <end position="542"/>
    </location>
</feature>
<name>A0A640KRR9_LEITA</name>
<proteinExistence type="predicted"/>
<feature type="region of interest" description="Disordered" evidence="1">
    <location>
        <begin position="1179"/>
        <end position="1277"/>
    </location>
</feature>
<feature type="compositionally biased region" description="Pro residues" evidence="1">
    <location>
        <begin position="1016"/>
        <end position="1025"/>
    </location>
</feature>
<feature type="region of interest" description="Disordered" evidence="1">
    <location>
        <begin position="995"/>
        <end position="1060"/>
    </location>
</feature>
<sequence>MSLRVDESALTTSSNKELATAHQGACAVVYQAICAEAIRVIFALHALSQSGVAELRNELRRCETAMSERCRSPLEVSRPFSSQCHVGSSSLFQRTSSHGGTLVRPQNQDNGDTLRVLPSSTEARGCVTNASLYGLLTAAHLLRCSTWTAASLVQGVWVDRHSALEQVPQFVAQAQAAEDLRTRESGWCATALVQFTEWLLFSLSPPFLSSPPSALLSRALSVEEVGRTATDCGGVVLGSGSPVGSAASGAPRDAVMLTTHQRTVFVADTLPLYFPFLLNGKKGSRSFFVPSPRQPFCVVGTLESRCAHRWLLDDLPRWCAQVALDEQSKRWHRTSLLQKTLERWQVRRGFRVVAHLSHAAVSASGAELYPLATPANSSSPLTQTTTPVYAVVRRVGEGALASPSGFVDASKAATFSKRIATHTMEGVPHIDKVVSGGSGEPPTWNLRGGLAADVSTIADDTASPPSIQSQDTRRTGLPAADLFAYTSHADTAAATPKAHRLDSLLRGELTIQNLPLRNMCVAGHTSILNENCDRDRLERQRETASQQGRGHTGDSSSDTSTAASTSFSKHSTPEGASRFSDEEAKQEERARVLVQRRETAVAREVFLYWRDRRLYESLAARFLQTQRRESTRARCWAQWKRRRAAILQRDKETRDVARCDVYTEQKALQYFRALLQRWRKAALVRRFRVFTVGYRVLRAWECNTRFAQAQRGIQQSLRIERQVKWQVWTRWRERHQERVADGHRVQKHAAATLLLLKHLCVRRQTARVATSQHNTIVLKRALQRWTLQYRMAIQLRSFIESKHSRNTVARQVWQTWRLRWLEQQLRREQEDRVRVFRVERLAEVCFARWVQRWRRETDIRACVGRQQRRHILRPLFLQWHRRMQVCFIVRQAQEELALKVSEQLSGRRTLRTWHRKATQHAARRRGLLDALMDEEADSFVRISRLGRTFYHWRAHSFVRRRYNLDRRSGLPVSAHGAAVMRSVRGHDVVFRITGVGHHSEADTGNEDFDSSTNPAPMKPLPPPPSSAASSSVSPGRAQRGPLKCGRRAPTRSVVSVRSPKRLPDHRCNATFVHQSTLAAAAALDEPASTWFGSTNEDGHAAALATPHGGRRFVASKQLAIPLRRRAVALQRQLLTMQPQQKSLFSRNVCVRDVTTGSQSTPPSGPLLSQLTHMISLGPRRTAHPRREPPFTTPRQHWNNNLSGSDADGQTPRRSRTATPLFTPCEDEGALRSRRSAALVESPHPSSPPPPRQPHRGAHGRSNDDAAHRFGSASTDPAHRLLGQMEQLLRRIRVLEAGYPAQEAAAV</sequence>
<reference evidence="2" key="1">
    <citation type="submission" date="2019-11" db="EMBL/GenBank/DDBJ databases">
        <title>Leishmania tarentolae CDS.</title>
        <authorList>
            <person name="Goto Y."/>
            <person name="Yamagishi J."/>
        </authorList>
    </citation>
    <scope>NUCLEOTIDE SEQUENCE [LARGE SCALE GENOMIC DNA]</scope>
    <source>
        <strain evidence="2">Parrot Tar II</strain>
    </source>
</reference>
<evidence type="ECO:0008006" key="4">
    <source>
        <dbReference type="Google" id="ProtNLM"/>
    </source>
</evidence>
<gene>
    <name evidence="2" type="ORF">LtaPh_3415800</name>
</gene>
<dbReference type="Proteomes" id="UP000419144">
    <property type="component" value="Unassembled WGS sequence"/>
</dbReference>
<comment type="caution">
    <text evidence="2">The sequence shown here is derived from an EMBL/GenBank/DDBJ whole genome shotgun (WGS) entry which is preliminary data.</text>
</comment>